<keyword evidence="2" id="KW-0677">Repeat</keyword>
<feature type="compositionally biased region" description="Low complexity" evidence="4">
    <location>
        <begin position="229"/>
        <end position="244"/>
    </location>
</feature>
<dbReference type="PRINTS" id="PR00320">
    <property type="entry name" value="GPROTEINBRPT"/>
</dbReference>
<dbReference type="InterPro" id="IPR051859">
    <property type="entry name" value="DCAF"/>
</dbReference>
<reference evidence="5" key="1">
    <citation type="submission" date="2021-01" db="EMBL/GenBank/DDBJ databases">
        <authorList>
            <person name="Corre E."/>
            <person name="Pelletier E."/>
            <person name="Niang G."/>
            <person name="Scheremetjew M."/>
            <person name="Finn R."/>
            <person name="Kale V."/>
            <person name="Holt S."/>
            <person name="Cochrane G."/>
            <person name="Meng A."/>
            <person name="Brown T."/>
            <person name="Cohen L."/>
        </authorList>
    </citation>
    <scope>NUCLEOTIDE SEQUENCE</scope>
    <source>
        <strain evidence="5">SAG 11-49</strain>
    </source>
</reference>
<accession>A0A7S0WVH0</accession>
<dbReference type="PROSITE" id="PS50082">
    <property type="entry name" value="WD_REPEATS_2"/>
    <property type="match status" value="3"/>
</dbReference>
<feature type="region of interest" description="Disordered" evidence="4">
    <location>
        <begin position="536"/>
        <end position="555"/>
    </location>
</feature>
<feature type="repeat" description="WD" evidence="3">
    <location>
        <begin position="689"/>
        <end position="720"/>
    </location>
</feature>
<feature type="region of interest" description="Disordered" evidence="4">
    <location>
        <begin position="724"/>
        <end position="746"/>
    </location>
</feature>
<evidence type="ECO:0000256" key="4">
    <source>
        <dbReference type="SAM" id="MobiDB-lite"/>
    </source>
</evidence>
<feature type="compositionally biased region" description="Basic and acidic residues" evidence="4">
    <location>
        <begin position="38"/>
        <end position="50"/>
    </location>
</feature>
<keyword evidence="1 3" id="KW-0853">WD repeat</keyword>
<protein>
    <submittedName>
        <fullName evidence="5">Uncharacterized protein</fullName>
    </submittedName>
</protein>
<feature type="region of interest" description="Disordered" evidence="4">
    <location>
        <begin position="1"/>
        <end position="96"/>
    </location>
</feature>
<dbReference type="PANTHER" id="PTHR19847:SF7">
    <property type="entry name" value="DDB1- AND CUL4-ASSOCIATED FACTOR 11"/>
    <property type="match status" value="1"/>
</dbReference>
<dbReference type="GO" id="GO:0080008">
    <property type="term" value="C:Cul4-RING E3 ubiquitin ligase complex"/>
    <property type="evidence" value="ECO:0007669"/>
    <property type="project" value="TreeGrafter"/>
</dbReference>
<dbReference type="InterPro" id="IPR015943">
    <property type="entry name" value="WD40/YVTN_repeat-like_dom_sf"/>
</dbReference>
<sequence length="746" mass="81704">MRTRSQAAHSEDEEEQTSSDGSLLPGMEHAEVQAARTEALERALHGVERGETEDEEESDEEDDDEDDDDEDDEDENEDVEDDDEEEQEGPRSFLGWLLGGRLGARAPAEPIAQPRFKRLSEVVAQPMPLSLEQPLAYHLNFATSGVNKRLRCDAPGLDSGTDPSTKALVHNGPFFPGPSAPQGSAQAEAAGTSKDAGAAGGASKQAGRSSQAGEPAGPVSTTPPERRSSLLGSLLSASPPALSTRSRRAQEQQQQAGAEGEEGASSRRSRDSSSGAKSKAKGASKGKGKHEHEEEEEEEQPRPSGLVLPSRARLLAKRDCGLGDVPGFSRSERAHLHCRALPTRPGRTVDDMDSRAYIGQFSRGDGAFFVTAYQDQRVRVYDVGRDWALRKDVRARGIRWTITDTCLSPDQRLLLYGTISPTVHAVTLGSSWDGVVESVANVTEVHDALDLDPQRSDSFGVWSIRWSGDGKEIVAGTNVEAALVYDVGACAAVAWLRGHDDDVNAVEYLDDTPNLIATGSDDTLIKLWDRRTVDASAAPARQGERRRPSRNSKPVGVLLGHTEGITHMNAKGDGRYLLSNAKDQTAKLWDVRAALRTEEQVSELRRGPQRVPRFNWDYRWMAYPGQGLDVRHPHDKSLMTYRGHTVRQTLIRAYFSPAHTTGQRLIYSGSADGCVYVWDAVTGHVQGVLRHHNALVRDCSWHPHKPMITTVSWDGTVVTWHPGALDDDGEGPLRRRSTRSDRMPDW</sequence>
<dbReference type="GO" id="GO:0043161">
    <property type="term" value="P:proteasome-mediated ubiquitin-dependent protein catabolic process"/>
    <property type="evidence" value="ECO:0007669"/>
    <property type="project" value="TreeGrafter"/>
</dbReference>
<evidence type="ECO:0000256" key="3">
    <source>
        <dbReference type="PROSITE-ProRule" id="PRU00221"/>
    </source>
</evidence>
<proteinExistence type="predicted"/>
<feature type="compositionally biased region" description="Acidic residues" evidence="4">
    <location>
        <begin position="51"/>
        <end position="87"/>
    </location>
</feature>
<dbReference type="InterPro" id="IPR036322">
    <property type="entry name" value="WD40_repeat_dom_sf"/>
</dbReference>
<dbReference type="AlphaFoldDB" id="A0A7S0WVH0"/>
<dbReference type="EMBL" id="HBFB01021825">
    <property type="protein sequence ID" value="CAD8685266.1"/>
    <property type="molecule type" value="Transcribed_RNA"/>
</dbReference>
<evidence type="ECO:0000256" key="2">
    <source>
        <dbReference type="ARBA" id="ARBA00022737"/>
    </source>
</evidence>
<dbReference type="SMART" id="SM00320">
    <property type="entry name" value="WD40"/>
    <property type="match status" value="6"/>
</dbReference>
<dbReference type="Pfam" id="PF00400">
    <property type="entry name" value="WD40"/>
    <property type="match status" value="4"/>
</dbReference>
<dbReference type="InterPro" id="IPR001680">
    <property type="entry name" value="WD40_rpt"/>
</dbReference>
<feature type="region of interest" description="Disordered" evidence="4">
    <location>
        <begin position="154"/>
        <end position="306"/>
    </location>
</feature>
<evidence type="ECO:0000256" key="1">
    <source>
        <dbReference type="ARBA" id="ARBA00022574"/>
    </source>
</evidence>
<dbReference type="Gene3D" id="2.130.10.10">
    <property type="entry name" value="YVTN repeat-like/Quinoprotein amine dehydrogenase"/>
    <property type="match status" value="2"/>
</dbReference>
<organism evidence="5">
    <name type="scientific">Chlamydomonas leiostraca</name>
    <dbReference type="NCBI Taxonomy" id="1034604"/>
    <lineage>
        <taxon>Eukaryota</taxon>
        <taxon>Viridiplantae</taxon>
        <taxon>Chlorophyta</taxon>
        <taxon>core chlorophytes</taxon>
        <taxon>Chlorophyceae</taxon>
        <taxon>CS clade</taxon>
        <taxon>Chlamydomonadales</taxon>
        <taxon>Chlamydomonadaceae</taxon>
        <taxon>Chlamydomonas</taxon>
    </lineage>
</organism>
<gene>
    <name evidence="5" type="ORF">CLEI1391_LOCUS12236</name>
</gene>
<evidence type="ECO:0000313" key="5">
    <source>
        <dbReference type="EMBL" id="CAD8685266.1"/>
    </source>
</evidence>
<dbReference type="PANTHER" id="PTHR19847">
    <property type="entry name" value="DDB1- AND CUL4-ASSOCIATED FACTOR 11"/>
    <property type="match status" value="1"/>
</dbReference>
<feature type="compositionally biased region" description="Low complexity" evidence="4">
    <location>
        <begin position="187"/>
        <end position="213"/>
    </location>
</feature>
<feature type="repeat" description="WD" evidence="3">
    <location>
        <begin position="558"/>
        <end position="599"/>
    </location>
</feature>
<feature type="compositionally biased region" description="Basic residues" evidence="4">
    <location>
        <begin position="278"/>
        <end position="289"/>
    </location>
</feature>
<feature type="repeat" description="WD" evidence="3">
    <location>
        <begin position="496"/>
        <end position="538"/>
    </location>
</feature>
<dbReference type="FunFam" id="2.130.10.10:FF:000492">
    <property type="entry name" value="LEC14B homolog isoform X2"/>
    <property type="match status" value="1"/>
</dbReference>
<name>A0A7S0WVH0_9CHLO</name>
<dbReference type="PROSITE" id="PS50294">
    <property type="entry name" value="WD_REPEATS_REGION"/>
    <property type="match status" value="2"/>
</dbReference>
<dbReference type="SUPFAM" id="SSF50978">
    <property type="entry name" value="WD40 repeat-like"/>
    <property type="match status" value="1"/>
</dbReference>
<dbReference type="InterPro" id="IPR020472">
    <property type="entry name" value="WD40_PAC1"/>
</dbReference>